<feature type="domain" description="HTH cro/C1-type" evidence="3">
    <location>
        <begin position="7"/>
        <end position="68"/>
    </location>
</feature>
<dbReference type="InterPro" id="IPR010982">
    <property type="entry name" value="Lambda_DNA-bd_dom_sf"/>
</dbReference>
<accession>A0A3D5QBM8</accession>
<dbReference type="SMART" id="SM00530">
    <property type="entry name" value="HTH_XRE"/>
    <property type="match status" value="1"/>
</dbReference>
<dbReference type="PANTHER" id="PTHR34475">
    <property type="match status" value="1"/>
</dbReference>
<gene>
    <name evidence="4" type="ORF">DHM44_05205</name>
</gene>
<feature type="region of interest" description="Disordered" evidence="1">
    <location>
        <begin position="141"/>
        <end position="203"/>
    </location>
</feature>
<organism evidence="4 5">
    <name type="scientific">Flexistipes sinusarabici</name>
    <dbReference type="NCBI Taxonomy" id="2352"/>
    <lineage>
        <taxon>Bacteria</taxon>
        <taxon>Pseudomonadati</taxon>
        <taxon>Deferribacterota</taxon>
        <taxon>Deferribacteres</taxon>
        <taxon>Deferribacterales</taxon>
        <taxon>Flexistipitaceae</taxon>
        <taxon>Flexistipes</taxon>
    </lineage>
</organism>
<evidence type="ECO:0000256" key="1">
    <source>
        <dbReference type="SAM" id="MobiDB-lite"/>
    </source>
</evidence>
<keyword evidence="2" id="KW-1133">Transmembrane helix</keyword>
<evidence type="ECO:0000256" key="2">
    <source>
        <dbReference type="SAM" id="Phobius"/>
    </source>
</evidence>
<dbReference type="Proteomes" id="UP000262325">
    <property type="component" value="Unassembled WGS sequence"/>
</dbReference>
<reference evidence="4 5" key="1">
    <citation type="journal article" date="2018" name="Nat. Biotechnol.">
        <title>A standardized bacterial taxonomy based on genome phylogeny substantially revises the tree of life.</title>
        <authorList>
            <person name="Parks D.H."/>
            <person name="Chuvochina M."/>
            <person name="Waite D.W."/>
            <person name="Rinke C."/>
            <person name="Skarshewski A."/>
            <person name="Chaumeil P.A."/>
            <person name="Hugenholtz P."/>
        </authorList>
    </citation>
    <scope>NUCLEOTIDE SEQUENCE [LARGE SCALE GENOMIC DNA]</scope>
    <source>
        <strain evidence="4">UBA8672</strain>
    </source>
</reference>
<dbReference type="AlphaFoldDB" id="A0A3D5QBM8"/>
<dbReference type="InterPro" id="IPR050400">
    <property type="entry name" value="Bact_Cytoskel_RodZ"/>
</dbReference>
<feature type="compositionally biased region" description="Basic and acidic residues" evidence="1">
    <location>
        <begin position="152"/>
        <end position="185"/>
    </location>
</feature>
<dbReference type="InterPro" id="IPR001387">
    <property type="entry name" value="Cro/C1-type_HTH"/>
</dbReference>
<dbReference type="GO" id="GO:0003677">
    <property type="term" value="F:DNA binding"/>
    <property type="evidence" value="ECO:0007669"/>
    <property type="project" value="InterPro"/>
</dbReference>
<evidence type="ECO:0000259" key="3">
    <source>
        <dbReference type="SMART" id="SM00530"/>
    </source>
</evidence>
<proteinExistence type="predicted"/>
<comment type="caution">
    <text evidence="4">The sequence shown here is derived from an EMBL/GenBank/DDBJ whole genome shotgun (WGS) entry which is preliminary data.</text>
</comment>
<feature type="compositionally biased region" description="Low complexity" evidence="1">
    <location>
        <begin position="141"/>
        <end position="151"/>
    </location>
</feature>
<keyword evidence="2" id="KW-0472">Membrane</keyword>
<dbReference type="EMBL" id="DPPF01000104">
    <property type="protein sequence ID" value="HCW93060.1"/>
    <property type="molecule type" value="Genomic_DNA"/>
</dbReference>
<dbReference type="SUPFAM" id="SSF47413">
    <property type="entry name" value="lambda repressor-like DNA-binding domains"/>
    <property type="match status" value="1"/>
</dbReference>
<name>A0A3D5QBM8_FLESI</name>
<evidence type="ECO:0000313" key="4">
    <source>
        <dbReference type="EMBL" id="HCW93060.1"/>
    </source>
</evidence>
<dbReference type="CDD" id="cd00093">
    <property type="entry name" value="HTH_XRE"/>
    <property type="match status" value="1"/>
</dbReference>
<feature type="transmembrane region" description="Helical" evidence="2">
    <location>
        <begin position="102"/>
        <end position="123"/>
    </location>
</feature>
<dbReference type="Gene3D" id="1.10.260.40">
    <property type="entry name" value="lambda repressor-like DNA-binding domains"/>
    <property type="match status" value="1"/>
</dbReference>
<dbReference type="Pfam" id="PF13413">
    <property type="entry name" value="HTH_25"/>
    <property type="match status" value="1"/>
</dbReference>
<dbReference type="Pfam" id="PF13464">
    <property type="entry name" value="RodZ_C"/>
    <property type="match status" value="1"/>
</dbReference>
<sequence length="310" mass="34664">MSDLGHFLSEKRKEQGKSIKDVSKATLISKAAIEAIESGDFDSLPSYVHCYGFVKKYAEYLGYTYDDVKSLFESECKKEDFQVQEAKESEVDYSSADSKRKFPVFVAVFLLLIIGGILAYVFVPSGTLNKEVKLIESKGELTTGNTTSGNETELKKNKALPEDNISQEKIEGGKEQALKTDKKSSGLENATESDGKAKDNEITPYEITQELNKEKKVVEKKYDVSLDFSDTCWVHVNIDNEKQLDFIAEGGLTKTISFSDFFIIDIGNAAAITISHNGDIYRNLGGWREPVKNLRFTMDNGTLKYSKIEN</sequence>
<evidence type="ECO:0000313" key="5">
    <source>
        <dbReference type="Proteomes" id="UP000262325"/>
    </source>
</evidence>
<dbReference type="PANTHER" id="PTHR34475:SF1">
    <property type="entry name" value="CYTOSKELETON PROTEIN RODZ"/>
    <property type="match status" value="1"/>
</dbReference>
<protein>
    <recommendedName>
        <fullName evidence="3">HTH cro/C1-type domain-containing protein</fullName>
    </recommendedName>
</protein>
<dbReference type="InterPro" id="IPR025194">
    <property type="entry name" value="RodZ-like_C"/>
</dbReference>
<keyword evidence="2" id="KW-0812">Transmembrane</keyword>